<dbReference type="PANTHER" id="PTHR43393">
    <property type="entry name" value="CYTOKININ RIBOSIDE 5'-MONOPHOSPHATE PHOSPHORIBOHYDROLASE"/>
    <property type="match status" value="1"/>
</dbReference>
<dbReference type="InterPro" id="IPR031100">
    <property type="entry name" value="LOG_fam"/>
</dbReference>
<comment type="similarity">
    <text evidence="2">Belongs to the LOG family.</text>
</comment>
<dbReference type="EMBL" id="CP150096">
    <property type="protein sequence ID" value="WZN44050.1"/>
    <property type="molecule type" value="Genomic_DNA"/>
</dbReference>
<dbReference type="Pfam" id="PF03641">
    <property type="entry name" value="Lysine_decarbox"/>
    <property type="match status" value="1"/>
</dbReference>
<dbReference type="RefSeq" id="WP_341838844.1">
    <property type="nucleotide sequence ID" value="NZ_CP149792.1"/>
</dbReference>
<dbReference type="PANTHER" id="PTHR43393:SF2">
    <property type="entry name" value="CYTOKININ RIBOSIDE 5'-MONOPHOSPHATE PHOSPHORIBOHYDROLASE"/>
    <property type="match status" value="1"/>
</dbReference>
<evidence type="ECO:0000313" key="4">
    <source>
        <dbReference type="Proteomes" id="UP001449657"/>
    </source>
</evidence>
<reference evidence="3 4" key="1">
    <citation type="submission" date="2024-03" db="EMBL/GenBank/DDBJ databases">
        <title>Chitinophaga caseinilytica sp. nov., a casein hydrolysing bacterium isolated from forest soil.</title>
        <authorList>
            <person name="Lee D.S."/>
            <person name="Han D.M."/>
            <person name="Baek J.H."/>
            <person name="Choi D.G."/>
            <person name="Jeon J.H."/>
            <person name="Jeon C.O."/>
        </authorList>
    </citation>
    <scope>NUCLEOTIDE SEQUENCE [LARGE SCALE GENOMIC DNA]</scope>
    <source>
        <strain evidence="3 4">KACC 19118</strain>
    </source>
</reference>
<sequence length="253" mass="28525">MNAQHNGQPDPAKREADIKKERYWLEGPRSRIRELFFLLDILWEFVRGFRIFHFSPPCIAVFGSARVGPGTPHYDAAVKMGAGIAGLGFAVMTGGGPGIMEAASRGAREGGGVALGCNIQLPMEQKPNPYLNKYFTSRYFFVRKVLMFKYSYGYVIMPGGIGTLDELFEALTLIQTKKILDFPVVLFGSHYWEPVKTMLDRMLEEHMIAPADLELFLVTDDITEAIAHLQQTALLKFQAKRKKIFRKFIVLGE</sequence>
<proteinExistence type="inferred from homology"/>
<dbReference type="InterPro" id="IPR052341">
    <property type="entry name" value="LOG_family_nucleotidases"/>
</dbReference>
<dbReference type="SUPFAM" id="SSF102405">
    <property type="entry name" value="MCP/YpsA-like"/>
    <property type="match status" value="1"/>
</dbReference>
<dbReference type="NCBIfam" id="TIGR00730">
    <property type="entry name" value="Rossman fold protein, TIGR00730 family"/>
    <property type="match status" value="1"/>
</dbReference>
<gene>
    <name evidence="3" type="ORF">WJU22_14200</name>
</gene>
<accession>A0ABZ2YWW1</accession>
<keyword evidence="2" id="KW-0203">Cytokinin biosynthesis</keyword>
<keyword evidence="4" id="KW-1185">Reference proteome</keyword>
<dbReference type="InterPro" id="IPR005269">
    <property type="entry name" value="LOG"/>
</dbReference>
<evidence type="ECO:0000256" key="1">
    <source>
        <dbReference type="ARBA" id="ARBA00000274"/>
    </source>
</evidence>
<keyword evidence="2" id="KW-0378">Hydrolase</keyword>
<evidence type="ECO:0000256" key="2">
    <source>
        <dbReference type="RuleBase" id="RU363015"/>
    </source>
</evidence>
<dbReference type="EC" id="3.2.2.n1" evidence="2"/>
<comment type="catalytic activity">
    <reaction evidence="1">
        <text>AMP + H2O = D-ribose 5-phosphate + adenine</text>
        <dbReference type="Rhea" id="RHEA:20129"/>
        <dbReference type="ChEBI" id="CHEBI:15377"/>
        <dbReference type="ChEBI" id="CHEBI:16708"/>
        <dbReference type="ChEBI" id="CHEBI:78346"/>
        <dbReference type="ChEBI" id="CHEBI:456215"/>
        <dbReference type="EC" id="3.2.2.4"/>
    </reaction>
</comment>
<evidence type="ECO:0000313" key="3">
    <source>
        <dbReference type="EMBL" id="WZN44050.1"/>
    </source>
</evidence>
<dbReference type="Proteomes" id="UP001449657">
    <property type="component" value="Chromosome"/>
</dbReference>
<name>A0ABZ2YWW1_9BACT</name>
<dbReference type="Gene3D" id="3.40.50.450">
    <property type="match status" value="1"/>
</dbReference>
<protein>
    <recommendedName>
        <fullName evidence="2">Cytokinin riboside 5'-monophosphate phosphoribohydrolase</fullName>
        <ecNumber evidence="2">3.2.2.n1</ecNumber>
    </recommendedName>
</protein>
<organism evidence="3 4">
    <name type="scientific">Chitinophaga caseinilytica</name>
    <dbReference type="NCBI Taxonomy" id="2267521"/>
    <lineage>
        <taxon>Bacteria</taxon>
        <taxon>Pseudomonadati</taxon>
        <taxon>Bacteroidota</taxon>
        <taxon>Chitinophagia</taxon>
        <taxon>Chitinophagales</taxon>
        <taxon>Chitinophagaceae</taxon>
        <taxon>Chitinophaga</taxon>
    </lineage>
</organism>